<feature type="compositionally biased region" description="Polar residues" evidence="1">
    <location>
        <begin position="253"/>
        <end position="269"/>
    </location>
</feature>
<dbReference type="AlphaFoldDB" id="A0AAV2HBQ3"/>
<dbReference type="EMBL" id="CAXITT010000082">
    <property type="protein sequence ID" value="CAL1531165.1"/>
    <property type="molecule type" value="Genomic_DNA"/>
</dbReference>
<feature type="compositionally biased region" description="Polar residues" evidence="1">
    <location>
        <begin position="156"/>
        <end position="166"/>
    </location>
</feature>
<accession>A0AAV2HBQ3</accession>
<feature type="region of interest" description="Disordered" evidence="1">
    <location>
        <begin position="381"/>
        <end position="407"/>
    </location>
</feature>
<evidence type="ECO:0000256" key="1">
    <source>
        <dbReference type="SAM" id="MobiDB-lite"/>
    </source>
</evidence>
<evidence type="ECO:0000313" key="2">
    <source>
        <dbReference type="EMBL" id="CAL1531165.1"/>
    </source>
</evidence>
<protein>
    <submittedName>
        <fullName evidence="2">Uncharacterized protein</fullName>
    </submittedName>
</protein>
<feature type="compositionally biased region" description="Low complexity" evidence="1">
    <location>
        <begin position="553"/>
        <end position="579"/>
    </location>
</feature>
<feature type="compositionally biased region" description="Basic and acidic residues" evidence="1">
    <location>
        <begin position="607"/>
        <end position="619"/>
    </location>
</feature>
<name>A0AAV2HBQ3_LYMST</name>
<evidence type="ECO:0000313" key="3">
    <source>
        <dbReference type="Proteomes" id="UP001497497"/>
    </source>
</evidence>
<sequence length="698" mass="74684">MTSFPGNQRTKNVICGGSIPHHLNGGDKVNNNINSGLEHMPVPLGQTLAQTFFPPDPTAHQYTQIPVYPTAPSDPTTRRGILRNVVIAQTQNRHPEFESMGPEKLHIPMDRSEPNHDLGENDPLLVPETPRGAAAFQNFASSNSPPVLPGGRGPTYISSNGNYGNVPSSPPPPPHGHGSPQTPTPAFATFTRSTSVIANPEGEVDEEAIEARVPRFSQLLPDGDTSSVQVSYPNNRAITERAASNGQVTTQIRAPTQRVNQQPVHNTQVKQKRPAKPAQQRQGYTPVTQTGNQENLPDHCIMNLKEQQLAESLHSSSDNSSSSLPLNGPVDVGNLDTLRTVTHSSGTQQTELKTQNMAVSSNPFTSGARAEVLLPKAVISEAGVPSSTEHKQTDARDNGQPSAGNNEQNLHEIRGVVVNAPHISDKRGAPGGGVALTGAGNNDTLDRRPPPGGDQQKSCIRTSPAEEVNASGKKQRYNRTVSFDEDDLAQTAYKHNTTPPDVQHPGHAASVETSSRVRAPLRSVSDPEQKTPSGNDAEDEEETERKCVSLEYNNSSTTSSKTSVSSDVSGSDSNSGSPSRAALYRRSQSENAPSSSETAHKPPPRSMSEEKPQKADRPVAKVKPMPASDKTTINQTSAEGAAALQTQIPVTVSSSSPNTTNILSYSSEDTDSEDSDSTRPSRLEEEEEEEEEEGSQAP</sequence>
<feature type="region of interest" description="Disordered" evidence="1">
    <location>
        <begin position="310"/>
        <end position="329"/>
    </location>
</feature>
<reference evidence="2 3" key="1">
    <citation type="submission" date="2024-04" db="EMBL/GenBank/DDBJ databases">
        <authorList>
            <consortium name="Genoscope - CEA"/>
            <person name="William W."/>
        </authorList>
    </citation>
    <scope>NUCLEOTIDE SEQUENCE [LARGE SCALE GENOMIC DNA]</scope>
</reference>
<feature type="region of interest" description="Disordered" evidence="1">
    <location>
        <begin position="422"/>
        <end position="698"/>
    </location>
</feature>
<feature type="compositionally biased region" description="Low complexity" evidence="1">
    <location>
        <begin position="310"/>
        <end position="326"/>
    </location>
</feature>
<gene>
    <name evidence="2" type="ORF">GSLYS_00005260001</name>
</gene>
<feature type="compositionally biased region" description="Polar residues" evidence="1">
    <location>
        <begin position="279"/>
        <end position="295"/>
    </location>
</feature>
<proteinExistence type="predicted"/>
<feature type="compositionally biased region" description="Basic and acidic residues" evidence="1">
    <location>
        <begin position="388"/>
        <end position="397"/>
    </location>
</feature>
<comment type="caution">
    <text evidence="2">The sequence shown here is derived from an EMBL/GenBank/DDBJ whole genome shotgun (WGS) entry which is preliminary data.</text>
</comment>
<organism evidence="2 3">
    <name type="scientific">Lymnaea stagnalis</name>
    <name type="common">Great pond snail</name>
    <name type="synonym">Helix stagnalis</name>
    <dbReference type="NCBI Taxonomy" id="6523"/>
    <lineage>
        <taxon>Eukaryota</taxon>
        <taxon>Metazoa</taxon>
        <taxon>Spiralia</taxon>
        <taxon>Lophotrochozoa</taxon>
        <taxon>Mollusca</taxon>
        <taxon>Gastropoda</taxon>
        <taxon>Heterobranchia</taxon>
        <taxon>Euthyneura</taxon>
        <taxon>Panpulmonata</taxon>
        <taxon>Hygrophila</taxon>
        <taxon>Lymnaeoidea</taxon>
        <taxon>Lymnaeidae</taxon>
        <taxon>Lymnaea</taxon>
    </lineage>
</organism>
<feature type="compositionally biased region" description="Acidic residues" evidence="1">
    <location>
        <begin position="684"/>
        <end position="698"/>
    </location>
</feature>
<feature type="compositionally biased region" description="Low complexity" evidence="1">
    <location>
        <begin position="648"/>
        <end position="662"/>
    </location>
</feature>
<keyword evidence="3" id="KW-1185">Reference proteome</keyword>
<dbReference type="Proteomes" id="UP001497497">
    <property type="component" value="Unassembled WGS sequence"/>
</dbReference>
<feature type="region of interest" description="Disordered" evidence="1">
    <location>
        <begin position="253"/>
        <end position="296"/>
    </location>
</feature>
<feature type="compositionally biased region" description="Low complexity" evidence="1">
    <location>
        <begin position="176"/>
        <end position="187"/>
    </location>
</feature>
<feature type="region of interest" description="Disordered" evidence="1">
    <location>
        <begin position="138"/>
        <end position="187"/>
    </location>
</feature>
<feature type="compositionally biased region" description="Polar residues" evidence="1">
    <location>
        <begin position="629"/>
        <end position="638"/>
    </location>
</feature>